<evidence type="ECO:0000256" key="1">
    <source>
        <dbReference type="SAM" id="Coils"/>
    </source>
</evidence>
<gene>
    <name evidence="2" type="ORF">UFOVP935_38</name>
</gene>
<keyword evidence="1" id="KW-0175">Coiled coil</keyword>
<organism evidence="2">
    <name type="scientific">uncultured Caudovirales phage</name>
    <dbReference type="NCBI Taxonomy" id="2100421"/>
    <lineage>
        <taxon>Viruses</taxon>
        <taxon>Duplodnaviria</taxon>
        <taxon>Heunggongvirae</taxon>
        <taxon>Uroviricota</taxon>
        <taxon>Caudoviricetes</taxon>
        <taxon>Peduoviridae</taxon>
        <taxon>Maltschvirus</taxon>
        <taxon>Maltschvirus maltsch</taxon>
    </lineage>
</organism>
<accession>A0A6J5PKU9</accession>
<evidence type="ECO:0000313" key="2">
    <source>
        <dbReference type="EMBL" id="CAB4172540.1"/>
    </source>
</evidence>
<proteinExistence type="predicted"/>
<reference evidence="2" key="1">
    <citation type="submission" date="2020-05" db="EMBL/GenBank/DDBJ databases">
        <authorList>
            <person name="Chiriac C."/>
            <person name="Salcher M."/>
            <person name="Ghai R."/>
            <person name="Kavagutti S V."/>
        </authorList>
    </citation>
    <scope>NUCLEOTIDE SEQUENCE</scope>
</reference>
<protein>
    <submittedName>
        <fullName evidence="2">Uncharacterized protein</fullName>
    </submittedName>
</protein>
<feature type="coiled-coil region" evidence="1">
    <location>
        <begin position="33"/>
        <end position="60"/>
    </location>
</feature>
<sequence>MGHVTSLAHRRPHATFFGTECHLADMAHEAIERQRVDAENALLRKEIAELKALLSESVRELHTTAVCLSDLQQREPALLNQIARSEESLRYTKEALAIADERIFHLSNTVDNQRQKLLGVV</sequence>
<name>A0A6J5PKU9_9CAUD</name>
<dbReference type="EMBL" id="LR796885">
    <property type="protein sequence ID" value="CAB4172540.1"/>
    <property type="molecule type" value="Genomic_DNA"/>
</dbReference>